<accession>A0A2V5K556</accession>
<dbReference type="RefSeq" id="WP_110841602.1">
    <property type="nucleotide sequence ID" value="NZ_QJVJ01000008.1"/>
</dbReference>
<protein>
    <submittedName>
        <fullName evidence="1">Uncharacterized protein</fullName>
    </submittedName>
</protein>
<dbReference type="EMBL" id="QJVJ01000008">
    <property type="protein sequence ID" value="PYI53054.1"/>
    <property type="molecule type" value="Genomic_DNA"/>
</dbReference>
<name>A0A2V5K556_9BACL</name>
<keyword evidence="2" id="KW-1185">Reference proteome</keyword>
<dbReference type="OrthoDB" id="2640196at2"/>
<proteinExistence type="predicted"/>
<reference evidence="1 2" key="1">
    <citation type="submission" date="2018-05" db="EMBL/GenBank/DDBJ databases">
        <title>Paenibacillus flagellatus sp. nov., isolated from selenium mineral soil.</title>
        <authorList>
            <person name="Dai X."/>
        </authorList>
    </citation>
    <scope>NUCLEOTIDE SEQUENCE [LARGE SCALE GENOMIC DNA]</scope>
    <source>
        <strain evidence="1 2">DXL2</strain>
    </source>
</reference>
<evidence type="ECO:0000313" key="1">
    <source>
        <dbReference type="EMBL" id="PYI53054.1"/>
    </source>
</evidence>
<comment type="caution">
    <text evidence="1">The sequence shown here is derived from an EMBL/GenBank/DDBJ whole genome shotgun (WGS) entry which is preliminary data.</text>
</comment>
<dbReference type="AlphaFoldDB" id="A0A2V5K556"/>
<gene>
    <name evidence="1" type="ORF">DLM86_18825</name>
</gene>
<dbReference type="Proteomes" id="UP000247476">
    <property type="component" value="Unassembled WGS sequence"/>
</dbReference>
<organism evidence="1 2">
    <name type="scientific">Paenibacillus flagellatus</name>
    <dbReference type="NCBI Taxonomy" id="2211139"/>
    <lineage>
        <taxon>Bacteria</taxon>
        <taxon>Bacillati</taxon>
        <taxon>Bacillota</taxon>
        <taxon>Bacilli</taxon>
        <taxon>Bacillales</taxon>
        <taxon>Paenibacillaceae</taxon>
        <taxon>Paenibacillus</taxon>
    </lineage>
</organism>
<sequence length="192" mass="21763">MGKNVSTKRQPVYPGPEALRRTAGAVIPLYRKIASDGAYARRWTRAVRTLDLGRMIRLFEETRPIGRLGLATNGIGFFVTVPFPAPLQEYTNGTSIPPGTTQFRFGTKANRTIAAAVLPLYRTIRDCPPFASALSAAIRRRNLRRVRELVHSRVRSRFLRDVTLIESGFAMEFRIPGDKFPYLNEFFREFNG</sequence>
<evidence type="ECO:0000313" key="2">
    <source>
        <dbReference type="Proteomes" id="UP000247476"/>
    </source>
</evidence>